<organism evidence="2 3">
    <name type="scientific">Vitis vinifera</name>
    <name type="common">Grape</name>
    <dbReference type="NCBI Taxonomy" id="29760"/>
    <lineage>
        <taxon>Eukaryota</taxon>
        <taxon>Viridiplantae</taxon>
        <taxon>Streptophyta</taxon>
        <taxon>Embryophyta</taxon>
        <taxon>Tracheophyta</taxon>
        <taxon>Spermatophyta</taxon>
        <taxon>Magnoliopsida</taxon>
        <taxon>eudicotyledons</taxon>
        <taxon>Gunneridae</taxon>
        <taxon>Pentapetalae</taxon>
        <taxon>rosids</taxon>
        <taxon>Vitales</taxon>
        <taxon>Vitaceae</taxon>
        <taxon>Viteae</taxon>
        <taxon>Vitis</taxon>
    </lineage>
</organism>
<dbReference type="AlphaFoldDB" id="A0A438FBV0"/>
<feature type="compositionally biased region" description="Basic and acidic residues" evidence="1">
    <location>
        <begin position="1"/>
        <end position="20"/>
    </location>
</feature>
<feature type="compositionally biased region" description="Low complexity" evidence="1">
    <location>
        <begin position="285"/>
        <end position="305"/>
    </location>
</feature>
<feature type="compositionally biased region" description="Polar residues" evidence="1">
    <location>
        <begin position="58"/>
        <end position="78"/>
    </location>
</feature>
<gene>
    <name evidence="2" type="ORF">CK203_078860</name>
</gene>
<dbReference type="EMBL" id="QGNW01001055">
    <property type="protein sequence ID" value="RVW57467.1"/>
    <property type="molecule type" value="Genomic_DNA"/>
</dbReference>
<feature type="compositionally biased region" description="Basic residues" evidence="1">
    <location>
        <begin position="363"/>
        <end position="374"/>
    </location>
</feature>
<reference evidence="2 3" key="1">
    <citation type="journal article" date="2018" name="PLoS Genet.">
        <title>Population sequencing reveals clonal diversity and ancestral inbreeding in the grapevine cultivar Chardonnay.</title>
        <authorList>
            <person name="Roach M.J."/>
            <person name="Johnson D.L."/>
            <person name="Bohlmann J."/>
            <person name="van Vuuren H.J."/>
            <person name="Jones S.J."/>
            <person name="Pretorius I.S."/>
            <person name="Schmidt S.A."/>
            <person name="Borneman A.R."/>
        </authorList>
    </citation>
    <scope>NUCLEOTIDE SEQUENCE [LARGE SCALE GENOMIC DNA]</scope>
    <source>
        <strain evidence="3">cv. Chardonnay</strain>
        <tissue evidence="2">Leaf</tissue>
    </source>
</reference>
<dbReference type="PANTHER" id="PTHR33922">
    <property type="entry name" value="OS01G0888066 PROTEIN-RELATED"/>
    <property type="match status" value="1"/>
</dbReference>
<dbReference type="Proteomes" id="UP000288805">
    <property type="component" value="Unassembled WGS sequence"/>
</dbReference>
<evidence type="ECO:0000313" key="2">
    <source>
        <dbReference type="EMBL" id="RVW57467.1"/>
    </source>
</evidence>
<feature type="region of interest" description="Disordered" evidence="1">
    <location>
        <begin position="186"/>
        <end position="316"/>
    </location>
</feature>
<dbReference type="Pfam" id="PF10714">
    <property type="entry name" value="LEA_6"/>
    <property type="match status" value="1"/>
</dbReference>
<evidence type="ECO:0000256" key="1">
    <source>
        <dbReference type="SAM" id="MobiDB-lite"/>
    </source>
</evidence>
<feature type="region of interest" description="Disordered" evidence="1">
    <location>
        <begin position="346"/>
        <end position="374"/>
    </location>
</feature>
<accession>A0A438FBV0</accession>
<protein>
    <submittedName>
        <fullName evidence="2">Uncharacterized protein</fullName>
    </submittedName>
</protein>
<name>A0A438FBV0_VITVI</name>
<comment type="caution">
    <text evidence="2">The sequence shown here is derived from an EMBL/GenBank/DDBJ whole genome shotgun (WGS) entry which is preliminary data.</text>
</comment>
<feature type="compositionally biased region" description="Basic and acidic residues" evidence="1">
    <location>
        <begin position="82"/>
        <end position="96"/>
    </location>
</feature>
<dbReference type="OrthoDB" id="1929004at2759"/>
<feature type="region of interest" description="Disordered" evidence="1">
    <location>
        <begin position="1"/>
        <end position="96"/>
    </location>
</feature>
<feature type="compositionally biased region" description="Polar residues" evidence="1">
    <location>
        <begin position="347"/>
        <end position="360"/>
    </location>
</feature>
<sequence>MDKTTEQMRKTAESEVKGGKLEGLPMETSPYTQYSDLEDYKRKGYGTEGHLQPKPGRGSSTDAPTISGASVSSRSELSATDAKNRHGSKETFEMAHDVEQSQQKIMEFDSDEEEDEALSFCDLPNDLICKEDNSGKEENPQVVGTGEDFDFGSWNRSLLAESDMCAADEVFFQGQILPLRLSVSSDSGLAGYRNDSRKSSRCVSRSESMDRGSWGGFTSVKSAKSFPRPPKPQAPDQDFQHSARKYRQPGPQIDDVDLFRPGLVRTPEIELQDLKVRSTNKGFDSRNSSRSSSFNSTANNTAKSNHGFNAEKRRSHRFSIKKREFLSGCKCSISAVDPVPSRIVVIKTSSNGGDSNPNERPSQKQRQHVKKKNMHRTFEWLKELSHAAAPDEA</sequence>
<dbReference type="PANTHER" id="PTHR33922:SF4">
    <property type="entry name" value="OS09G0482300 PROTEIN"/>
    <property type="match status" value="1"/>
</dbReference>
<dbReference type="InterPro" id="IPR018930">
    <property type="entry name" value="LEA-18"/>
</dbReference>
<evidence type="ECO:0000313" key="3">
    <source>
        <dbReference type="Proteomes" id="UP000288805"/>
    </source>
</evidence>
<proteinExistence type="predicted"/>